<keyword evidence="2" id="KW-1185">Reference proteome</keyword>
<dbReference type="RefSeq" id="WP_250142696.1">
    <property type="nucleotide sequence ID" value="NZ_JALIQP010000008.1"/>
</dbReference>
<gene>
    <name evidence="1" type="ORF">ACFO5R_08000</name>
</gene>
<reference evidence="1 2" key="1">
    <citation type="journal article" date="2019" name="Int. J. Syst. Evol. Microbiol.">
        <title>The Global Catalogue of Microorganisms (GCM) 10K type strain sequencing project: providing services to taxonomists for standard genome sequencing and annotation.</title>
        <authorList>
            <consortium name="The Broad Institute Genomics Platform"/>
            <consortium name="The Broad Institute Genome Sequencing Center for Infectious Disease"/>
            <person name="Wu L."/>
            <person name="Ma J."/>
        </authorList>
    </citation>
    <scope>NUCLEOTIDE SEQUENCE [LARGE SCALE GENOMIC DNA]</scope>
    <source>
        <strain evidence="1 2">WLHS5</strain>
    </source>
</reference>
<sequence>MDDYFDRKLISIHDDEDLTEAELILKGTLHTTVRKLPLATFRQHEKQGGEDDDADATDQLTNQSVGGVQRARQLAETNSDDTLPAVYGGLFTVAEYFTRSFDAIKGKFFEKVIAAEDPARRLDVDRNLGKLPQYLLEPDLCWKDLSYTRESLAEDERDRLDALSSLTLDLAQNNQQANADATLFTGNTLVFGEHRTSVVSGGTTARPSLMRKPRALVKELAKSETVVSIDRDVADEYGIDAGSYSLSALLKAVGVDNIHVHIGILFDEDRRPATWENDPQQSTSHRLIEEFEDDFLGQETGHVRNVSLDSENLRLEFDVPVESGSEEEIHIHLSFLYGDNYLNTLYTGSLDAVGKNGSHDAFEDATGLREIISDNEADDLWLGFSVAERENKVFEMSAEGSNNAMEIADMILADEDLSQRLVRFRELCRTGERSEIDDELLSFATALAERYDEERDNEWAEWVYGSDAVQYLRDVALEVLVYDSISRPIFLRRFPDATAPEPIEDGEDQPEPTLSDARYTFEQYLFDIDGDTTKKQTIYRVVRDGTTYRQSGTNIPAGPDDEIDWARAPSKSEIGDRLDIRTPTRTLKSMTDGTSNTNGGILVQRGDTFAVPAPVAHRMGQFMQTVPQQARSKESAKPSALDF</sequence>
<protein>
    <submittedName>
        <fullName evidence="1">Uncharacterized protein</fullName>
    </submittedName>
</protein>
<accession>A0ABD5PMX9</accession>
<dbReference type="AlphaFoldDB" id="A0ABD5PMX9"/>
<dbReference type="Proteomes" id="UP001595898">
    <property type="component" value="Unassembled WGS sequence"/>
</dbReference>
<organism evidence="1 2">
    <name type="scientific">Halosolutus amylolyticus</name>
    <dbReference type="NCBI Taxonomy" id="2932267"/>
    <lineage>
        <taxon>Archaea</taxon>
        <taxon>Methanobacteriati</taxon>
        <taxon>Methanobacteriota</taxon>
        <taxon>Stenosarchaea group</taxon>
        <taxon>Halobacteria</taxon>
        <taxon>Halobacteriales</taxon>
        <taxon>Natrialbaceae</taxon>
        <taxon>Halosolutus</taxon>
    </lineage>
</organism>
<dbReference type="EMBL" id="JBHSFA010000004">
    <property type="protein sequence ID" value="MFC4541870.1"/>
    <property type="molecule type" value="Genomic_DNA"/>
</dbReference>
<comment type="caution">
    <text evidence="1">The sequence shown here is derived from an EMBL/GenBank/DDBJ whole genome shotgun (WGS) entry which is preliminary data.</text>
</comment>
<evidence type="ECO:0000313" key="1">
    <source>
        <dbReference type="EMBL" id="MFC4541870.1"/>
    </source>
</evidence>
<evidence type="ECO:0000313" key="2">
    <source>
        <dbReference type="Proteomes" id="UP001595898"/>
    </source>
</evidence>
<proteinExistence type="predicted"/>
<name>A0ABD5PMX9_9EURY</name>